<evidence type="ECO:0000256" key="4">
    <source>
        <dbReference type="ARBA" id="ARBA00020295"/>
    </source>
</evidence>
<dbReference type="RefSeq" id="WP_100917375.1">
    <property type="nucleotide sequence ID" value="NZ_CP020370.1"/>
</dbReference>
<dbReference type="InterPro" id="IPR003385">
    <property type="entry name" value="Glyco_hydro_77"/>
</dbReference>
<dbReference type="GO" id="GO:0004134">
    <property type="term" value="F:4-alpha-glucanotransferase activity"/>
    <property type="evidence" value="ECO:0007669"/>
    <property type="project" value="UniProtKB-EC"/>
</dbReference>
<dbReference type="Pfam" id="PF02446">
    <property type="entry name" value="Glyco_hydro_77"/>
    <property type="match status" value="1"/>
</dbReference>
<reference evidence="11 12" key="1">
    <citation type="submission" date="2017-03" db="EMBL/GenBank/DDBJ databases">
        <title>Complete genome sequence of Candidatus 'Thiodictyon syntrophicum' sp. nov. strain Cad16T, a photolithoautotroph purple sulfur bacterium isolated from an alpine meromictic lake.</title>
        <authorList>
            <person name="Luedin S.M."/>
            <person name="Pothier J.F."/>
            <person name="Danza F."/>
            <person name="Storelli N."/>
            <person name="Wittwer M."/>
            <person name="Tonolla M."/>
        </authorList>
    </citation>
    <scope>NUCLEOTIDE SEQUENCE [LARGE SCALE GENOMIC DNA]</scope>
    <source>
        <strain evidence="11 12">Cad16T</strain>
    </source>
</reference>
<keyword evidence="6 10" id="KW-0808">Transferase</keyword>
<proteinExistence type="inferred from homology"/>
<comment type="similarity">
    <text evidence="2 10">Belongs to the disproportionating enzyme family.</text>
</comment>
<dbReference type="EC" id="2.4.1.25" evidence="3 10"/>
<evidence type="ECO:0000313" key="11">
    <source>
        <dbReference type="EMBL" id="AUB79556.1"/>
    </source>
</evidence>
<dbReference type="GO" id="GO:0005975">
    <property type="term" value="P:carbohydrate metabolic process"/>
    <property type="evidence" value="ECO:0007669"/>
    <property type="project" value="InterPro"/>
</dbReference>
<evidence type="ECO:0000256" key="1">
    <source>
        <dbReference type="ARBA" id="ARBA00000439"/>
    </source>
</evidence>
<dbReference type="Proteomes" id="UP000232638">
    <property type="component" value="Chromosome"/>
</dbReference>
<evidence type="ECO:0000256" key="8">
    <source>
        <dbReference type="ARBA" id="ARBA00031423"/>
    </source>
</evidence>
<evidence type="ECO:0000256" key="10">
    <source>
        <dbReference type="RuleBase" id="RU361207"/>
    </source>
</evidence>
<evidence type="ECO:0000256" key="7">
    <source>
        <dbReference type="ARBA" id="ARBA00023277"/>
    </source>
</evidence>
<evidence type="ECO:0000256" key="5">
    <source>
        <dbReference type="ARBA" id="ARBA00022676"/>
    </source>
</evidence>
<evidence type="ECO:0000256" key="9">
    <source>
        <dbReference type="ARBA" id="ARBA00031501"/>
    </source>
</evidence>
<sequence length="505" mass="56258">MHRTSGILLHPTSLPGPFGIGDLGPSAHRFVDFLTQAGQGLWQVLPLGPTGYRDSPYQCISAYAGNPLLISPESLLAAGWIDPADLEHPDFPDAAVDFGPAHAWKGALLDRAHQGFLTRADQGQRDAFARFQEEHRDWLVDYSLFSALKSAFDLRPWTAWPAPLALREPAALQAWAQDNAPQIERECLVQFLFFSQWSALRDYAHERGVHLVGDMPIFVAHDSAEVWTHREWFQLEPDGQPTVIAGVPPDYFSPTGQRWGNPLYDWPALAADGYGFWVQRLRRLLGVTDLVRVDHFRGFAAYWEVPASEETAVNGHWVPGPGMDLFNALRDALGGDLPLIAEDLGVITPDVEALRDGLELPGMAILQFAFEDTSECFGHCQFLPHNHRPRQVVYTGTHDNNTIGGWWSEQAEPIRSLVCRYFDIDGSEPHWAFIRAALASVASLALFPLQDLMGAGAAATMNRPGTVQGNWVWRFREEDLDPAAADRLRDLSRLFCRRPYPPAGG</sequence>
<gene>
    <name evidence="11" type="ORF">THSYN_00315</name>
</gene>
<dbReference type="PANTHER" id="PTHR32438">
    <property type="entry name" value="4-ALPHA-GLUCANOTRANSFERASE DPE1, CHLOROPLASTIC/AMYLOPLASTIC"/>
    <property type="match status" value="1"/>
</dbReference>
<dbReference type="PANTHER" id="PTHR32438:SF5">
    <property type="entry name" value="4-ALPHA-GLUCANOTRANSFERASE DPE1, CHLOROPLASTIC_AMYLOPLASTIC"/>
    <property type="match status" value="1"/>
</dbReference>
<protein>
    <recommendedName>
        <fullName evidence="4 10">4-alpha-glucanotransferase</fullName>
        <ecNumber evidence="3 10">2.4.1.25</ecNumber>
    </recommendedName>
    <alternativeName>
        <fullName evidence="8 10">Amylomaltase</fullName>
    </alternativeName>
    <alternativeName>
        <fullName evidence="9 10">Disproportionating enzyme</fullName>
    </alternativeName>
</protein>
<dbReference type="InterPro" id="IPR017853">
    <property type="entry name" value="GH"/>
</dbReference>
<evidence type="ECO:0000256" key="3">
    <source>
        <dbReference type="ARBA" id="ARBA00012560"/>
    </source>
</evidence>
<organism evidence="11 12">
    <name type="scientific">Candidatus Thiodictyon syntrophicum</name>
    <dbReference type="NCBI Taxonomy" id="1166950"/>
    <lineage>
        <taxon>Bacteria</taxon>
        <taxon>Pseudomonadati</taxon>
        <taxon>Pseudomonadota</taxon>
        <taxon>Gammaproteobacteria</taxon>
        <taxon>Chromatiales</taxon>
        <taxon>Chromatiaceae</taxon>
        <taxon>Thiodictyon</taxon>
    </lineage>
</organism>
<dbReference type="AlphaFoldDB" id="A0A2K8U1V4"/>
<keyword evidence="7 10" id="KW-0119">Carbohydrate metabolism</keyword>
<dbReference type="SUPFAM" id="SSF51445">
    <property type="entry name" value="(Trans)glycosidases"/>
    <property type="match status" value="1"/>
</dbReference>
<keyword evidence="5 10" id="KW-0328">Glycosyltransferase</keyword>
<keyword evidence="12" id="KW-1185">Reference proteome</keyword>
<dbReference type="OrthoDB" id="9763489at2"/>
<dbReference type="NCBIfam" id="TIGR00217">
    <property type="entry name" value="malQ"/>
    <property type="match status" value="1"/>
</dbReference>
<name>A0A2K8U1V4_9GAMM</name>
<comment type="catalytic activity">
    <reaction evidence="1 10">
        <text>Transfers a segment of a (1-&gt;4)-alpha-D-glucan to a new position in an acceptor, which may be glucose or a (1-&gt;4)-alpha-D-glucan.</text>
        <dbReference type="EC" id="2.4.1.25"/>
    </reaction>
</comment>
<dbReference type="Gene3D" id="3.20.20.80">
    <property type="entry name" value="Glycosidases"/>
    <property type="match status" value="1"/>
</dbReference>
<dbReference type="KEGG" id="tsy:THSYN_00315"/>
<evidence type="ECO:0000256" key="6">
    <source>
        <dbReference type="ARBA" id="ARBA00022679"/>
    </source>
</evidence>
<accession>A0A2K8U1V4</accession>
<dbReference type="EMBL" id="CP020370">
    <property type="protein sequence ID" value="AUB79556.1"/>
    <property type="molecule type" value="Genomic_DNA"/>
</dbReference>
<evidence type="ECO:0000313" key="12">
    <source>
        <dbReference type="Proteomes" id="UP000232638"/>
    </source>
</evidence>
<dbReference type="NCBIfam" id="NF011080">
    <property type="entry name" value="PRK14508.1-3"/>
    <property type="match status" value="1"/>
</dbReference>
<evidence type="ECO:0000256" key="2">
    <source>
        <dbReference type="ARBA" id="ARBA00005684"/>
    </source>
</evidence>